<evidence type="ECO:0000313" key="9">
    <source>
        <dbReference type="EMBL" id="MFC7136320.1"/>
    </source>
</evidence>
<name>A0ABD5XMB6_9EURY</name>
<evidence type="ECO:0000256" key="2">
    <source>
        <dbReference type="ARBA" id="ARBA00012438"/>
    </source>
</evidence>
<evidence type="ECO:0000313" key="10">
    <source>
        <dbReference type="Proteomes" id="UP001596368"/>
    </source>
</evidence>
<dbReference type="Pfam" id="PF02518">
    <property type="entry name" value="HATPase_c"/>
    <property type="match status" value="1"/>
</dbReference>
<dbReference type="EMBL" id="JBHSZG010000001">
    <property type="protein sequence ID" value="MFC7136320.1"/>
    <property type="molecule type" value="Genomic_DNA"/>
</dbReference>
<evidence type="ECO:0000256" key="6">
    <source>
        <dbReference type="ARBA" id="ARBA00022840"/>
    </source>
</evidence>
<dbReference type="GO" id="GO:0004673">
    <property type="term" value="F:protein histidine kinase activity"/>
    <property type="evidence" value="ECO:0007669"/>
    <property type="project" value="UniProtKB-EC"/>
</dbReference>
<dbReference type="InterPro" id="IPR003594">
    <property type="entry name" value="HATPase_dom"/>
</dbReference>
<dbReference type="InterPro" id="IPR036890">
    <property type="entry name" value="HATPase_C_sf"/>
</dbReference>
<dbReference type="GO" id="GO:0005524">
    <property type="term" value="F:ATP binding"/>
    <property type="evidence" value="ECO:0007669"/>
    <property type="project" value="UniProtKB-KW"/>
</dbReference>
<protein>
    <recommendedName>
        <fullName evidence="2">histidine kinase</fullName>
        <ecNumber evidence="2">2.7.13.3</ecNumber>
    </recommendedName>
</protein>
<dbReference type="PRINTS" id="PR00344">
    <property type="entry name" value="BCTRLSENSOR"/>
</dbReference>
<dbReference type="Proteomes" id="UP001596368">
    <property type="component" value="Unassembled WGS sequence"/>
</dbReference>
<evidence type="ECO:0000256" key="1">
    <source>
        <dbReference type="ARBA" id="ARBA00000085"/>
    </source>
</evidence>
<evidence type="ECO:0000256" key="7">
    <source>
        <dbReference type="SAM" id="MobiDB-lite"/>
    </source>
</evidence>
<reference evidence="9 10" key="1">
    <citation type="journal article" date="2019" name="Int. J. Syst. Evol. Microbiol.">
        <title>The Global Catalogue of Microorganisms (GCM) 10K type strain sequencing project: providing services to taxonomists for standard genome sequencing and annotation.</title>
        <authorList>
            <consortium name="The Broad Institute Genomics Platform"/>
            <consortium name="The Broad Institute Genome Sequencing Center for Infectious Disease"/>
            <person name="Wu L."/>
            <person name="Ma J."/>
        </authorList>
    </citation>
    <scope>NUCLEOTIDE SEQUENCE [LARGE SCALE GENOMIC DNA]</scope>
    <source>
        <strain evidence="9 10">DT92</strain>
    </source>
</reference>
<organism evidence="9 10">
    <name type="scientific">Halobaculum litoreum</name>
    <dbReference type="NCBI Taxonomy" id="3031998"/>
    <lineage>
        <taxon>Archaea</taxon>
        <taxon>Methanobacteriati</taxon>
        <taxon>Methanobacteriota</taxon>
        <taxon>Stenosarchaea group</taxon>
        <taxon>Halobacteria</taxon>
        <taxon>Halobacteriales</taxon>
        <taxon>Haloferacaceae</taxon>
        <taxon>Halobaculum</taxon>
    </lineage>
</organism>
<comment type="catalytic activity">
    <reaction evidence="1">
        <text>ATP + protein L-histidine = ADP + protein N-phospho-L-histidine.</text>
        <dbReference type="EC" id="2.7.13.3"/>
    </reaction>
</comment>
<keyword evidence="6 9" id="KW-0067">ATP-binding</keyword>
<sequence>MSLTAEDGEAVLRVADDGPGITHDSRAPLRYASETPTEHGQGVGLWLVRWTVDAAGGTVAYEDAPGGGARVVARFPAVDPAERDDADAAE</sequence>
<gene>
    <name evidence="9" type="ORF">ACFQRB_06710</name>
</gene>
<feature type="region of interest" description="Disordered" evidence="7">
    <location>
        <begin position="1"/>
        <end position="26"/>
    </location>
</feature>
<keyword evidence="5" id="KW-0418">Kinase</keyword>
<evidence type="ECO:0000259" key="8">
    <source>
        <dbReference type="PROSITE" id="PS50109"/>
    </source>
</evidence>
<keyword evidence="3" id="KW-0808">Transferase</keyword>
<feature type="domain" description="Histidine kinase" evidence="8">
    <location>
        <begin position="1"/>
        <end position="79"/>
    </location>
</feature>
<dbReference type="InterPro" id="IPR050980">
    <property type="entry name" value="2C_sensor_his_kinase"/>
</dbReference>
<comment type="caution">
    <text evidence="9">The sequence shown here is derived from an EMBL/GenBank/DDBJ whole genome shotgun (WGS) entry which is preliminary data.</text>
</comment>
<keyword evidence="10" id="KW-1185">Reference proteome</keyword>
<dbReference type="SUPFAM" id="SSF55874">
    <property type="entry name" value="ATPase domain of HSP90 chaperone/DNA topoisomerase II/histidine kinase"/>
    <property type="match status" value="1"/>
</dbReference>
<accession>A0ABD5XMB6</accession>
<evidence type="ECO:0000256" key="5">
    <source>
        <dbReference type="ARBA" id="ARBA00022777"/>
    </source>
</evidence>
<dbReference type="PANTHER" id="PTHR44936:SF10">
    <property type="entry name" value="SENSOR PROTEIN RSTB"/>
    <property type="match status" value="1"/>
</dbReference>
<dbReference type="PROSITE" id="PS50109">
    <property type="entry name" value="HIS_KIN"/>
    <property type="match status" value="1"/>
</dbReference>
<evidence type="ECO:0000256" key="4">
    <source>
        <dbReference type="ARBA" id="ARBA00022741"/>
    </source>
</evidence>
<dbReference type="EC" id="2.7.13.3" evidence="2"/>
<proteinExistence type="predicted"/>
<keyword evidence="4" id="KW-0547">Nucleotide-binding</keyword>
<dbReference type="Gene3D" id="3.30.565.10">
    <property type="entry name" value="Histidine kinase-like ATPase, C-terminal domain"/>
    <property type="match status" value="1"/>
</dbReference>
<dbReference type="InterPro" id="IPR004358">
    <property type="entry name" value="Sig_transdc_His_kin-like_C"/>
</dbReference>
<dbReference type="InterPro" id="IPR005467">
    <property type="entry name" value="His_kinase_dom"/>
</dbReference>
<dbReference type="AlphaFoldDB" id="A0ABD5XMB6"/>
<evidence type="ECO:0000256" key="3">
    <source>
        <dbReference type="ARBA" id="ARBA00022679"/>
    </source>
</evidence>
<dbReference type="PANTHER" id="PTHR44936">
    <property type="entry name" value="SENSOR PROTEIN CREC"/>
    <property type="match status" value="1"/>
</dbReference>